<dbReference type="GeneID" id="117565199"/>
<dbReference type="Pfam" id="PF00059">
    <property type="entry name" value="Lectin_C"/>
    <property type="match status" value="1"/>
</dbReference>
<dbReference type="AlphaFoldDB" id="A0A6P8W9A9"/>
<proteinExistence type="predicted"/>
<dbReference type="Proteomes" id="UP000515160">
    <property type="component" value="Chromosome 2L"/>
</dbReference>
<evidence type="ECO:0000313" key="3">
    <source>
        <dbReference type="Proteomes" id="UP000515160"/>
    </source>
</evidence>
<evidence type="ECO:0000313" key="4">
    <source>
        <dbReference type="RefSeq" id="XP_034100094.1"/>
    </source>
</evidence>
<keyword evidence="1" id="KW-0732">Signal</keyword>
<name>A0A6P8W9A9_DROAB</name>
<feature type="signal peptide" evidence="1">
    <location>
        <begin position="1"/>
        <end position="17"/>
    </location>
</feature>
<dbReference type="SUPFAM" id="SSF56436">
    <property type="entry name" value="C-type lectin-like"/>
    <property type="match status" value="1"/>
</dbReference>
<dbReference type="InterPro" id="IPR050111">
    <property type="entry name" value="C-type_lectin/snaclec_domain"/>
</dbReference>
<accession>A0A6P8W9A9</accession>
<dbReference type="SMART" id="SM00034">
    <property type="entry name" value="CLECT"/>
    <property type="match status" value="1"/>
</dbReference>
<dbReference type="InterPro" id="IPR016187">
    <property type="entry name" value="CTDL_fold"/>
</dbReference>
<evidence type="ECO:0000259" key="2">
    <source>
        <dbReference type="PROSITE" id="PS50041"/>
    </source>
</evidence>
<feature type="chain" id="PRO_5028298127" evidence="1">
    <location>
        <begin position="18"/>
        <end position="245"/>
    </location>
</feature>
<dbReference type="Gene3D" id="3.10.100.10">
    <property type="entry name" value="Mannose-Binding Protein A, subunit A"/>
    <property type="match status" value="1"/>
</dbReference>
<dbReference type="OrthoDB" id="7950296at2759"/>
<reference evidence="4" key="1">
    <citation type="submission" date="2025-08" db="UniProtKB">
        <authorList>
            <consortium name="RefSeq"/>
        </authorList>
    </citation>
    <scope>IDENTIFICATION</scope>
    <source>
        <strain evidence="4">15112-1751.03</strain>
        <tissue evidence="4">Whole Adult</tissue>
    </source>
</reference>
<organism evidence="3 4">
    <name type="scientific">Drosophila albomicans</name>
    <name type="common">Fruit fly</name>
    <dbReference type="NCBI Taxonomy" id="7291"/>
    <lineage>
        <taxon>Eukaryota</taxon>
        <taxon>Metazoa</taxon>
        <taxon>Ecdysozoa</taxon>
        <taxon>Arthropoda</taxon>
        <taxon>Hexapoda</taxon>
        <taxon>Insecta</taxon>
        <taxon>Pterygota</taxon>
        <taxon>Neoptera</taxon>
        <taxon>Endopterygota</taxon>
        <taxon>Diptera</taxon>
        <taxon>Brachycera</taxon>
        <taxon>Muscomorpha</taxon>
        <taxon>Ephydroidea</taxon>
        <taxon>Drosophilidae</taxon>
        <taxon>Drosophila</taxon>
    </lineage>
</organism>
<sequence length="245" mass="28356">MNIIIFGLLLSVIVVYGSEESCQESRQLESTCVTYCHKALKPVLEHTKALERQLTDCKPEEKCLSENKFDSQDNTIQQKLRDLSTASEQIMQQIKLQGKQVEQQMEVVKKIIPGPPYQQIGSKYYYIEESEEVNWFEAVNKCLAMDGHLVSFENQDEFNAIKKKLQADKDYWIDINDLANEGEFISVATGKKPTYVNWHYGEPNNGWNFTEHCGDLWFCNGNHLMNDAICQDKQLFICEHRTKLT</sequence>
<dbReference type="RefSeq" id="XP_034100094.1">
    <property type="nucleotide sequence ID" value="XM_034244203.2"/>
</dbReference>
<keyword evidence="3" id="KW-1185">Reference proteome</keyword>
<dbReference type="PANTHER" id="PTHR22803">
    <property type="entry name" value="MANNOSE, PHOSPHOLIPASE, LECTIN RECEPTOR RELATED"/>
    <property type="match status" value="1"/>
</dbReference>
<feature type="domain" description="C-type lectin" evidence="2">
    <location>
        <begin position="120"/>
        <end position="239"/>
    </location>
</feature>
<gene>
    <name evidence="4" type="primary">LOC117565199</name>
</gene>
<dbReference type="PROSITE" id="PS50041">
    <property type="entry name" value="C_TYPE_LECTIN_2"/>
    <property type="match status" value="1"/>
</dbReference>
<dbReference type="InterPro" id="IPR016186">
    <property type="entry name" value="C-type_lectin-like/link_sf"/>
</dbReference>
<dbReference type="CDD" id="cd00037">
    <property type="entry name" value="CLECT"/>
    <property type="match status" value="1"/>
</dbReference>
<protein>
    <submittedName>
        <fullName evidence="4">Tetranectin-like protein</fullName>
    </submittedName>
</protein>
<evidence type="ECO:0000256" key="1">
    <source>
        <dbReference type="SAM" id="SignalP"/>
    </source>
</evidence>
<dbReference type="InterPro" id="IPR001304">
    <property type="entry name" value="C-type_lectin-like"/>
</dbReference>